<feature type="compositionally biased region" description="Polar residues" evidence="1">
    <location>
        <begin position="219"/>
        <end position="235"/>
    </location>
</feature>
<feature type="region of interest" description="Disordered" evidence="1">
    <location>
        <begin position="149"/>
        <end position="182"/>
    </location>
</feature>
<protein>
    <submittedName>
        <fullName evidence="2">Uncharacterized protein</fullName>
    </submittedName>
</protein>
<feature type="compositionally biased region" description="Basic and acidic residues" evidence="1">
    <location>
        <begin position="70"/>
        <end position="85"/>
    </location>
</feature>
<feature type="compositionally biased region" description="Polar residues" evidence="1">
    <location>
        <begin position="1"/>
        <end position="17"/>
    </location>
</feature>
<feature type="compositionally biased region" description="Basic and acidic residues" evidence="1">
    <location>
        <begin position="149"/>
        <end position="165"/>
    </location>
</feature>
<gene>
    <name evidence="2" type="ORF">VFH_VI165160</name>
</gene>
<accession>A0AAV1B9U3</accession>
<dbReference type="EMBL" id="OX451741">
    <property type="protein sequence ID" value="CAI8619324.1"/>
    <property type="molecule type" value="Genomic_DNA"/>
</dbReference>
<reference evidence="2 3" key="1">
    <citation type="submission" date="2023-01" db="EMBL/GenBank/DDBJ databases">
        <authorList>
            <person name="Kreplak J."/>
        </authorList>
    </citation>
    <scope>NUCLEOTIDE SEQUENCE [LARGE SCALE GENOMIC DNA]</scope>
</reference>
<evidence type="ECO:0000313" key="3">
    <source>
        <dbReference type="Proteomes" id="UP001157006"/>
    </source>
</evidence>
<feature type="region of interest" description="Disordered" evidence="1">
    <location>
        <begin position="1"/>
        <end position="24"/>
    </location>
</feature>
<feature type="region of interest" description="Disordered" evidence="1">
    <location>
        <begin position="202"/>
        <end position="256"/>
    </location>
</feature>
<organism evidence="2 3">
    <name type="scientific">Vicia faba</name>
    <name type="common">Broad bean</name>
    <name type="synonym">Faba vulgaris</name>
    <dbReference type="NCBI Taxonomy" id="3906"/>
    <lineage>
        <taxon>Eukaryota</taxon>
        <taxon>Viridiplantae</taxon>
        <taxon>Streptophyta</taxon>
        <taxon>Embryophyta</taxon>
        <taxon>Tracheophyta</taxon>
        <taxon>Spermatophyta</taxon>
        <taxon>Magnoliopsida</taxon>
        <taxon>eudicotyledons</taxon>
        <taxon>Gunneridae</taxon>
        <taxon>Pentapetalae</taxon>
        <taxon>rosids</taxon>
        <taxon>fabids</taxon>
        <taxon>Fabales</taxon>
        <taxon>Fabaceae</taxon>
        <taxon>Papilionoideae</taxon>
        <taxon>50 kb inversion clade</taxon>
        <taxon>NPAAA clade</taxon>
        <taxon>Hologalegina</taxon>
        <taxon>IRL clade</taxon>
        <taxon>Fabeae</taxon>
        <taxon>Vicia</taxon>
    </lineage>
</organism>
<sequence length="299" mass="34259">MGNGNSRVNTTQEQGESIPNKVRSTIIGRFEDFRKQRNCESTLSKKKLLKNGEEEDDDSSVSRSSVNETNETKDGKVSISTKEKTTVPLTTTENISRVVPVENIKCKTTEEKVNIKNEIDVSKDKDIRANVKDEEEIKRKEESIKRLVEEVEKEQEQEASAKCEMSDDNDHEDDDDERELGRFLCPRSPSFRIYCIEADERKTQEKEEKEDEEEKFKSPTLQKSRSDNCLESSSSKKTRISNEVSEVVENAPSTKRKGHMMRRFGAVRTLLKVKSCYHPICTCTGDDRRSKLVYAKATN</sequence>
<evidence type="ECO:0000313" key="2">
    <source>
        <dbReference type="EMBL" id="CAI8619324.1"/>
    </source>
</evidence>
<keyword evidence="3" id="KW-1185">Reference proteome</keyword>
<feature type="compositionally biased region" description="Acidic residues" evidence="1">
    <location>
        <begin position="166"/>
        <end position="178"/>
    </location>
</feature>
<dbReference type="AlphaFoldDB" id="A0AAV1B9U3"/>
<feature type="region of interest" description="Disordered" evidence="1">
    <location>
        <begin position="41"/>
        <end position="87"/>
    </location>
</feature>
<name>A0AAV1B9U3_VICFA</name>
<dbReference type="Proteomes" id="UP001157006">
    <property type="component" value="Chromosome 6"/>
</dbReference>
<proteinExistence type="predicted"/>
<evidence type="ECO:0000256" key="1">
    <source>
        <dbReference type="SAM" id="MobiDB-lite"/>
    </source>
</evidence>